<evidence type="ECO:0000313" key="1">
    <source>
        <dbReference type="EMBL" id="GFQ72672.1"/>
    </source>
</evidence>
<proteinExistence type="predicted"/>
<reference evidence="1" key="1">
    <citation type="submission" date="2020-07" db="EMBL/GenBank/DDBJ databases">
        <title>Multicomponent nature underlies the extraordinary mechanical properties of spider dragline silk.</title>
        <authorList>
            <person name="Kono N."/>
            <person name="Nakamura H."/>
            <person name="Mori M."/>
            <person name="Yoshida Y."/>
            <person name="Ohtoshi R."/>
            <person name="Malay A.D."/>
            <person name="Moran D.A.P."/>
            <person name="Tomita M."/>
            <person name="Numata K."/>
            <person name="Arakawa K."/>
        </authorList>
    </citation>
    <scope>NUCLEOTIDE SEQUENCE</scope>
</reference>
<accession>A0A8X6F884</accession>
<sequence length="137" mass="15566">MRAHLQPEQRKHLKKNTTYYVPTGQLLEQQSTSGTAPEVCSICSEAVTSKGLPPLGEPCLVVQWVSHVKGGQHLFLLILPFYIPDGCWGVEEVFFRRCGKRKVLKNGLIYEFVAPEYNGFSEFRIAYLFIKTEITCL</sequence>
<name>A0A8X6F884_TRICU</name>
<dbReference type="Proteomes" id="UP000887116">
    <property type="component" value="Unassembled WGS sequence"/>
</dbReference>
<comment type="caution">
    <text evidence="1">The sequence shown here is derived from an EMBL/GenBank/DDBJ whole genome shotgun (WGS) entry which is preliminary data.</text>
</comment>
<dbReference type="AlphaFoldDB" id="A0A8X6F884"/>
<keyword evidence="2" id="KW-1185">Reference proteome</keyword>
<dbReference type="OrthoDB" id="10451981at2759"/>
<evidence type="ECO:0000313" key="2">
    <source>
        <dbReference type="Proteomes" id="UP000887116"/>
    </source>
</evidence>
<organism evidence="1 2">
    <name type="scientific">Trichonephila clavata</name>
    <name type="common">Joro spider</name>
    <name type="synonym">Nephila clavata</name>
    <dbReference type="NCBI Taxonomy" id="2740835"/>
    <lineage>
        <taxon>Eukaryota</taxon>
        <taxon>Metazoa</taxon>
        <taxon>Ecdysozoa</taxon>
        <taxon>Arthropoda</taxon>
        <taxon>Chelicerata</taxon>
        <taxon>Arachnida</taxon>
        <taxon>Araneae</taxon>
        <taxon>Araneomorphae</taxon>
        <taxon>Entelegynae</taxon>
        <taxon>Araneoidea</taxon>
        <taxon>Nephilidae</taxon>
        <taxon>Trichonephila</taxon>
    </lineage>
</organism>
<dbReference type="EMBL" id="BMAO01011293">
    <property type="protein sequence ID" value="GFQ72672.1"/>
    <property type="molecule type" value="Genomic_DNA"/>
</dbReference>
<gene>
    <name evidence="1" type="ORF">TNCT_630671</name>
</gene>
<protein>
    <submittedName>
        <fullName evidence="1">Uncharacterized protein</fullName>
    </submittedName>
</protein>